<keyword evidence="4" id="KW-1185">Reference proteome</keyword>
<gene>
    <name evidence="3" type="ORF">GCM10011617_00150</name>
</gene>
<proteinExistence type="predicted"/>
<protein>
    <recommendedName>
        <fullName evidence="2">6-hydroxymethylpterin diphosphokinase MptE-like domain-containing protein</fullName>
    </recommendedName>
</protein>
<reference evidence="3" key="2">
    <citation type="submission" date="2020-09" db="EMBL/GenBank/DDBJ databases">
        <authorList>
            <person name="Sun Q."/>
            <person name="Kim S."/>
        </authorList>
    </citation>
    <scope>NUCLEOTIDE SEQUENCE</scope>
    <source>
        <strain evidence="3">KCTC 32422</strain>
    </source>
</reference>
<feature type="region of interest" description="Disordered" evidence="1">
    <location>
        <begin position="284"/>
        <end position="325"/>
    </location>
</feature>
<accession>A0A918R4E2</accession>
<dbReference type="EMBL" id="BMZD01000001">
    <property type="protein sequence ID" value="GGZ85721.1"/>
    <property type="molecule type" value="Genomic_DNA"/>
</dbReference>
<evidence type="ECO:0000313" key="4">
    <source>
        <dbReference type="Proteomes" id="UP000634139"/>
    </source>
</evidence>
<organism evidence="3 4">
    <name type="scientific">Novosphingobium arvoryzae</name>
    <dbReference type="NCBI Taxonomy" id="1256514"/>
    <lineage>
        <taxon>Bacteria</taxon>
        <taxon>Pseudomonadati</taxon>
        <taxon>Pseudomonadota</taxon>
        <taxon>Alphaproteobacteria</taxon>
        <taxon>Sphingomonadales</taxon>
        <taxon>Sphingomonadaceae</taxon>
        <taxon>Novosphingobium</taxon>
    </lineage>
</organism>
<comment type="caution">
    <text evidence="3">The sequence shown here is derived from an EMBL/GenBank/DDBJ whole genome shotgun (WGS) entry which is preliminary data.</text>
</comment>
<dbReference type="Pfam" id="PF01973">
    <property type="entry name" value="MptE-like"/>
    <property type="match status" value="1"/>
</dbReference>
<feature type="compositionally biased region" description="Basic and acidic residues" evidence="1">
    <location>
        <begin position="285"/>
        <end position="295"/>
    </location>
</feature>
<dbReference type="InterPro" id="IPR002826">
    <property type="entry name" value="MptE-like"/>
</dbReference>
<evidence type="ECO:0000259" key="2">
    <source>
        <dbReference type="Pfam" id="PF01973"/>
    </source>
</evidence>
<reference evidence="3" key="1">
    <citation type="journal article" date="2014" name="Int. J. Syst. Evol. Microbiol.">
        <title>Complete genome sequence of Corynebacterium casei LMG S-19264T (=DSM 44701T), isolated from a smear-ripened cheese.</title>
        <authorList>
            <consortium name="US DOE Joint Genome Institute (JGI-PGF)"/>
            <person name="Walter F."/>
            <person name="Albersmeier A."/>
            <person name="Kalinowski J."/>
            <person name="Ruckert C."/>
        </authorList>
    </citation>
    <scope>NUCLEOTIDE SEQUENCE</scope>
    <source>
        <strain evidence="3">KCTC 32422</strain>
    </source>
</reference>
<dbReference type="Proteomes" id="UP000634139">
    <property type="component" value="Unassembled WGS sequence"/>
</dbReference>
<sequence length="325" mass="35608">MTASRLASFRNLHRGESCVLVCNGPSLNVMDLSFLKDRTVIGLNKIHLGLKRFGFQPRYLVAVNPRVVEQGSAQIAALPAIKFIGARAAEHLGEAEDIFHFPILYPPVMFSEDLCEGVREGGTVTHAALQIAHYMGFAEVAIIGMDHRFVFVGAPHEAHRLEGPDPNHFSPEYFSGQVWDNPDLARSDDSYAVARAMFAASGRRIVDATLGGGCTVFEKVYYRDYFGLPYGREERLHDLLVKLSFRAAGARNAAERDKAEARSITARAKAIKAAESRVTRLVGKFAEDPARDKAPRKTAPGRSRGQGRGSRKATAAAKTSVRVRG</sequence>
<evidence type="ECO:0000313" key="3">
    <source>
        <dbReference type="EMBL" id="GGZ85721.1"/>
    </source>
</evidence>
<evidence type="ECO:0000256" key="1">
    <source>
        <dbReference type="SAM" id="MobiDB-lite"/>
    </source>
</evidence>
<dbReference type="AlphaFoldDB" id="A0A918R4E2"/>
<name>A0A918R4E2_9SPHN</name>
<feature type="domain" description="6-hydroxymethylpterin diphosphokinase MptE-like" evidence="2">
    <location>
        <begin position="9"/>
        <end position="149"/>
    </location>
</feature>
<dbReference type="RefSeq" id="WP_189538931.1">
    <property type="nucleotide sequence ID" value="NZ_BMZD01000001.1"/>
</dbReference>